<proteinExistence type="predicted"/>
<evidence type="ECO:0000259" key="2">
    <source>
        <dbReference type="Pfam" id="PF20061"/>
    </source>
</evidence>
<evidence type="ECO:0000313" key="3">
    <source>
        <dbReference type="EMBL" id="GHF14914.1"/>
    </source>
</evidence>
<accession>A0A919ANU0</accession>
<dbReference type="Pfam" id="PF20061">
    <property type="entry name" value="DUF6460"/>
    <property type="match status" value="1"/>
</dbReference>
<dbReference type="Proteomes" id="UP000630923">
    <property type="component" value="Unassembled WGS sequence"/>
</dbReference>
<evidence type="ECO:0000256" key="1">
    <source>
        <dbReference type="SAM" id="Phobius"/>
    </source>
</evidence>
<reference evidence="3" key="1">
    <citation type="journal article" date="2014" name="Int. J. Syst. Evol. Microbiol.">
        <title>Complete genome sequence of Corynebacterium casei LMG S-19264T (=DSM 44701T), isolated from a smear-ripened cheese.</title>
        <authorList>
            <consortium name="US DOE Joint Genome Institute (JGI-PGF)"/>
            <person name="Walter F."/>
            <person name="Albersmeier A."/>
            <person name="Kalinowski J."/>
            <person name="Ruckert C."/>
        </authorList>
    </citation>
    <scope>NUCLEOTIDE SEQUENCE</scope>
    <source>
        <strain evidence="3">KCTC 42590</strain>
    </source>
</reference>
<organism evidence="3 4">
    <name type="scientific">Kordiimonas sediminis</name>
    <dbReference type="NCBI Taxonomy" id="1735581"/>
    <lineage>
        <taxon>Bacteria</taxon>
        <taxon>Pseudomonadati</taxon>
        <taxon>Pseudomonadota</taxon>
        <taxon>Alphaproteobacteria</taxon>
        <taxon>Kordiimonadales</taxon>
        <taxon>Kordiimonadaceae</taxon>
        <taxon>Kordiimonas</taxon>
    </lineage>
</organism>
<keyword evidence="1" id="KW-1133">Transmembrane helix</keyword>
<dbReference type="InterPro" id="IPR045594">
    <property type="entry name" value="DUF6460"/>
</dbReference>
<gene>
    <name evidence="3" type="ORF">GCM10017044_06300</name>
</gene>
<protein>
    <recommendedName>
        <fullName evidence="2">DUF6460 domain-containing protein</fullName>
    </recommendedName>
</protein>
<reference evidence="3" key="2">
    <citation type="submission" date="2020-09" db="EMBL/GenBank/DDBJ databases">
        <authorList>
            <person name="Sun Q."/>
            <person name="Kim S."/>
        </authorList>
    </citation>
    <scope>NUCLEOTIDE SEQUENCE</scope>
    <source>
        <strain evidence="3">KCTC 42590</strain>
    </source>
</reference>
<evidence type="ECO:0000313" key="4">
    <source>
        <dbReference type="Proteomes" id="UP000630923"/>
    </source>
</evidence>
<dbReference type="RefSeq" id="WP_191250089.1">
    <property type="nucleotide sequence ID" value="NZ_BNCI01000001.1"/>
</dbReference>
<keyword evidence="1" id="KW-0472">Membrane</keyword>
<keyword evidence="1" id="KW-0812">Transmembrane</keyword>
<dbReference type="AlphaFoldDB" id="A0A919ANU0"/>
<name>A0A919ANU0_9PROT</name>
<comment type="caution">
    <text evidence="3">The sequence shown here is derived from an EMBL/GenBank/DDBJ whole genome shotgun (WGS) entry which is preliminary data.</text>
</comment>
<dbReference type="EMBL" id="BNCI01000001">
    <property type="protein sequence ID" value="GHF14914.1"/>
    <property type="molecule type" value="Genomic_DNA"/>
</dbReference>
<feature type="transmembrane region" description="Helical" evidence="1">
    <location>
        <begin position="9"/>
        <end position="27"/>
    </location>
</feature>
<keyword evidence="4" id="KW-1185">Reference proteome</keyword>
<feature type="domain" description="DUF6460" evidence="2">
    <location>
        <begin position="50"/>
        <end position="75"/>
    </location>
</feature>
<sequence length="80" mass="8783">MTAKFDVKLIVKLAVWSLVVGAVLYSLELSPGEIYGWIGDTIASLWGWLVGTGLEYILLGATIVVPIYLISRLRSRSSRS</sequence>
<feature type="transmembrane region" description="Helical" evidence="1">
    <location>
        <begin position="47"/>
        <end position="70"/>
    </location>
</feature>